<dbReference type="SUPFAM" id="SSF55797">
    <property type="entry name" value="PR-1-like"/>
    <property type="match status" value="1"/>
</dbReference>
<evidence type="ECO:0000259" key="2">
    <source>
        <dbReference type="SMART" id="SM00198"/>
    </source>
</evidence>
<sequence length="168" mass="18895">MSFNQIFIMSCVATAALLQSEVVNAQEEEEYHLLALDLSNEARAMHHVGPLFMSDELNQMAQMCAQWYADQGGWFNHPNNIAHTCPFRGDAGEKKQYARELWYAEVDKYKFNGDFDVNSGHFTQMVWAASRLFGFGLSSNTNGVVVGVALYTPKGNILTQFQQNVFPA</sequence>
<dbReference type="GO" id="GO:0005576">
    <property type="term" value="C:extracellular region"/>
    <property type="evidence" value="ECO:0007669"/>
    <property type="project" value="InterPro"/>
</dbReference>
<dbReference type="InterPro" id="IPR014044">
    <property type="entry name" value="CAP_dom"/>
</dbReference>
<dbReference type="Pfam" id="PF00188">
    <property type="entry name" value="CAP"/>
    <property type="match status" value="1"/>
</dbReference>
<dbReference type="STRING" id="48709.A0A1D2N209"/>
<protein>
    <submittedName>
        <fullName evidence="3">Golgi-associated plant pathogenesis-related protein 1</fullName>
    </submittedName>
</protein>
<accession>A0A1D2N209</accession>
<keyword evidence="1" id="KW-0732">Signal</keyword>
<dbReference type="PANTHER" id="PTHR10334">
    <property type="entry name" value="CYSTEINE-RICH SECRETORY PROTEIN-RELATED"/>
    <property type="match status" value="1"/>
</dbReference>
<feature type="signal peptide" evidence="1">
    <location>
        <begin position="1"/>
        <end position="25"/>
    </location>
</feature>
<dbReference type="InterPro" id="IPR018244">
    <property type="entry name" value="Allrgn_V5/Tpx1_CS"/>
</dbReference>
<proteinExistence type="predicted"/>
<comment type="caution">
    <text evidence="3">The sequence shown here is derived from an EMBL/GenBank/DDBJ whole genome shotgun (WGS) entry which is preliminary data.</text>
</comment>
<dbReference type="InterPro" id="IPR035940">
    <property type="entry name" value="CAP_sf"/>
</dbReference>
<dbReference type="Proteomes" id="UP000094527">
    <property type="component" value="Unassembled WGS sequence"/>
</dbReference>
<dbReference type="InterPro" id="IPR001283">
    <property type="entry name" value="CRISP-related"/>
</dbReference>
<dbReference type="AlphaFoldDB" id="A0A1D2N209"/>
<dbReference type="Gene3D" id="3.40.33.10">
    <property type="entry name" value="CAP"/>
    <property type="match status" value="1"/>
</dbReference>
<evidence type="ECO:0000313" key="3">
    <source>
        <dbReference type="EMBL" id="ODM99251.1"/>
    </source>
</evidence>
<evidence type="ECO:0000313" key="4">
    <source>
        <dbReference type="Proteomes" id="UP000094527"/>
    </source>
</evidence>
<dbReference type="OrthoDB" id="337038at2759"/>
<dbReference type="PROSITE" id="PS01009">
    <property type="entry name" value="CRISP_1"/>
    <property type="match status" value="1"/>
</dbReference>
<gene>
    <name evidence="3" type="ORF">Ocin01_07419</name>
</gene>
<name>A0A1D2N209_ORCCI</name>
<dbReference type="SMART" id="SM00198">
    <property type="entry name" value="SCP"/>
    <property type="match status" value="1"/>
</dbReference>
<feature type="domain" description="SCP" evidence="2">
    <location>
        <begin position="30"/>
        <end position="159"/>
    </location>
</feature>
<organism evidence="3 4">
    <name type="scientific">Orchesella cincta</name>
    <name type="common">Springtail</name>
    <name type="synonym">Podura cincta</name>
    <dbReference type="NCBI Taxonomy" id="48709"/>
    <lineage>
        <taxon>Eukaryota</taxon>
        <taxon>Metazoa</taxon>
        <taxon>Ecdysozoa</taxon>
        <taxon>Arthropoda</taxon>
        <taxon>Hexapoda</taxon>
        <taxon>Collembola</taxon>
        <taxon>Entomobryomorpha</taxon>
        <taxon>Entomobryoidea</taxon>
        <taxon>Orchesellidae</taxon>
        <taxon>Orchesellinae</taxon>
        <taxon>Orchesella</taxon>
    </lineage>
</organism>
<feature type="chain" id="PRO_5008904904" evidence="1">
    <location>
        <begin position="26"/>
        <end position="168"/>
    </location>
</feature>
<reference evidence="3 4" key="1">
    <citation type="journal article" date="2016" name="Genome Biol. Evol.">
        <title>Gene Family Evolution Reflects Adaptation to Soil Environmental Stressors in the Genome of the Collembolan Orchesella cincta.</title>
        <authorList>
            <person name="Faddeeva-Vakhrusheva A."/>
            <person name="Derks M.F."/>
            <person name="Anvar S.Y."/>
            <person name="Agamennone V."/>
            <person name="Suring W."/>
            <person name="Smit S."/>
            <person name="van Straalen N.M."/>
            <person name="Roelofs D."/>
        </authorList>
    </citation>
    <scope>NUCLEOTIDE SEQUENCE [LARGE SCALE GENOMIC DNA]</scope>
    <source>
        <tissue evidence="3">Mixed pool</tissue>
    </source>
</reference>
<keyword evidence="4" id="KW-1185">Reference proteome</keyword>
<dbReference type="EMBL" id="LJIJ01000290">
    <property type="protein sequence ID" value="ODM99251.1"/>
    <property type="molecule type" value="Genomic_DNA"/>
</dbReference>
<evidence type="ECO:0000256" key="1">
    <source>
        <dbReference type="SAM" id="SignalP"/>
    </source>
</evidence>